<protein>
    <submittedName>
        <fullName evidence="1">Uncharacterized protein</fullName>
    </submittedName>
</protein>
<evidence type="ECO:0000313" key="1">
    <source>
        <dbReference type="EMBL" id="QJB01890.1"/>
    </source>
</evidence>
<reference evidence="1" key="1">
    <citation type="submission" date="2020-03" db="EMBL/GenBank/DDBJ databases">
        <title>The deep terrestrial virosphere.</title>
        <authorList>
            <person name="Holmfeldt K."/>
            <person name="Nilsson E."/>
            <person name="Simone D."/>
            <person name="Lopez-Fernandez M."/>
            <person name="Wu X."/>
            <person name="de Brujin I."/>
            <person name="Lundin D."/>
            <person name="Andersson A."/>
            <person name="Bertilsson S."/>
            <person name="Dopson M."/>
        </authorList>
    </citation>
    <scope>NUCLEOTIDE SEQUENCE</scope>
    <source>
        <strain evidence="2">MM171A02357</strain>
        <strain evidence="1">MM171B01783</strain>
    </source>
</reference>
<gene>
    <name evidence="2" type="ORF">MM171A02357_0005</name>
    <name evidence="1" type="ORF">MM171B01783_0006</name>
</gene>
<sequence>MVTMSSELNRIYYEREKERKEHQDLMEDALLNFNPSDEEKAIYAEEDRLYRKSLKQELTEEEEHNMCGGLR</sequence>
<dbReference type="EMBL" id="MT143742">
    <property type="protein sequence ID" value="QJB01890.1"/>
    <property type="molecule type" value="Genomic_DNA"/>
</dbReference>
<accession>A0A6M3M6W5</accession>
<dbReference type="AlphaFoldDB" id="A0A6M3M6W5"/>
<name>A0A6M3M6W5_9ZZZZ</name>
<proteinExistence type="predicted"/>
<organism evidence="1">
    <name type="scientific">viral metagenome</name>
    <dbReference type="NCBI Taxonomy" id="1070528"/>
    <lineage>
        <taxon>unclassified sequences</taxon>
        <taxon>metagenomes</taxon>
        <taxon>organismal metagenomes</taxon>
    </lineage>
</organism>
<dbReference type="EMBL" id="MT143921">
    <property type="protein sequence ID" value="QJH92794.1"/>
    <property type="molecule type" value="Genomic_DNA"/>
</dbReference>
<evidence type="ECO:0000313" key="2">
    <source>
        <dbReference type="EMBL" id="QJH92794.1"/>
    </source>
</evidence>